<organism evidence="1">
    <name type="scientific">uncultured bacterium</name>
    <name type="common">gcode 4</name>
    <dbReference type="NCBI Taxonomy" id="1234023"/>
    <lineage>
        <taxon>Bacteria</taxon>
        <taxon>environmental samples</taxon>
    </lineage>
</organism>
<comment type="caution">
    <text evidence="1">The sequence shown here is derived from an EMBL/GenBank/DDBJ whole genome shotgun (WGS) entry which is preliminary data.</text>
</comment>
<accession>K1Z4Z6</accession>
<dbReference type="AlphaFoldDB" id="K1Z4Z6"/>
<sequence length="109" mass="12596">MTFADMILLQIVEVGVEVFFKETNGPRILAHWSALETKICHSVEIRLWQSVVTQTIFHSTTMLVFLQTFSVSISKFIPSGFFLFHTTIWSFLIHFHQNWGISSFSDPTI</sequence>
<protein>
    <submittedName>
        <fullName evidence="1">Uncharacterized protein</fullName>
    </submittedName>
</protein>
<proteinExistence type="predicted"/>
<name>K1Z4Z6_9BACT</name>
<reference evidence="1" key="1">
    <citation type="journal article" date="2012" name="Science">
        <title>Fermentation, hydrogen, and sulfur metabolism in multiple uncultivated bacterial phyla.</title>
        <authorList>
            <person name="Wrighton K.C."/>
            <person name="Thomas B.C."/>
            <person name="Sharon I."/>
            <person name="Miller C.S."/>
            <person name="Castelle C.J."/>
            <person name="VerBerkmoes N.C."/>
            <person name="Wilkins M.J."/>
            <person name="Hettich R.L."/>
            <person name="Lipton M.S."/>
            <person name="Williams K.H."/>
            <person name="Long P.E."/>
            <person name="Banfield J.F."/>
        </authorList>
    </citation>
    <scope>NUCLEOTIDE SEQUENCE [LARGE SCALE GENOMIC DNA]</scope>
</reference>
<gene>
    <name evidence="1" type="ORF">ACD_71C00168G0001</name>
</gene>
<dbReference type="EMBL" id="AMFJ01028899">
    <property type="protein sequence ID" value="EKD44356.1"/>
    <property type="molecule type" value="Genomic_DNA"/>
</dbReference>
<evidence type="ECO:0000313" key="1">
    <source>
        <dbReference type="EMBL" id="EKD44356.1"/>
    </source>
</evidence>